<dbReference type="InterPro" id="IPR036291">
    <property type="entry name" value="NAD(P)-bd_dom_sf"/>
</dbReference>
<evidence type="ECO:0000256" key="3">
    <source>
        <dbReference type="ARBA" id="ARBA00023002"/>
    </source>
</evidence>
<comment type="caution">
    <text evidence="4">The sequence shown here is derived from an EMBL/GenBank/DDBJ whole genome shotgun (WGS) entry which is preliminary data.</text>
</comment>
<sequence>MDFPTNKDDPAWSLEEKIQQSAPVDLESAYSTASLAGKTILITGAASGFGAAFARRWAALGAHIMAGDVNDAAGEALIAELRSFSPHHHYQRCDVTVWADQVALFKMAAANSPTGRIDAVVAGAGIVDLSGRTFDDPPSGLDGEDPPAPKLAVLGVNLTGVMYTTHLALFWLQKNGFRDEKEEVRRDRHLLLVSSIAGLSPLPGQTEYAVSKHGVVGLFRTLRATSMLRRGVRVNLLCPYFVKTSLLPWQGDVLLAGGALGTVDDVVEAATRLQADEGIVGRGLVIGPKGEVEVEVDDGEMGKTKTERKEGAIWEVYAHDYRRVEVFVWRYVAMLNSVKKVRGWIGTLRDLWGIYRREGGRKKKVAAK</sequence>
<evidence type="ECO:0000256" key="2">
    <source>
        <dbReference type="ARBA" id="ARBA00022857"/>
    </source>
</evidence>
<proteinExistence type="inferred from homology"/>
<reference evidence="4" key="1">
    <citation type="submission" date="2023-06" db="EMBL/GenBank/DDBJ databases">
        <title>Genome-scale phylogeny and comparative genomics of the fungal order Sordariales.</title>
        <authorList>
            <consortium name="Lawrence Berkeley National Laboratory"/>
            <person name="Hensen N."/>
            <person name="Bonometti L."/>
            <person name="Westerberg I."/>
            <person name="Brannstrom I.O."/>
            <person name="Guillou S."/>
            <person name="Cros-Aarteil S."/>
            <person name="Calhoun S."/>
            <person name="Haridas S."/>
            <person name="Kuo A."/>
            <person name="Mondo S."/>
            <person name="Pangilinan J."/>
            <person name="Riley R."/>
            <person name="Labutti K."/>
            <person name="Andreopoulos B."/>
            <person name="Lipzen A."/>
            <person name="Chen C."/>
            <person name="Yanf M."/>
            <person name="Daum C."/>
            <person name="Ng V."/>
            <person name="Clum A."/>
            <person name="Steindorff A."/>
            <person name="Ohm R."/>
            <person name="Martin F."/>
            <person name="Silar P."/>
            <person name="Natvig D."/>
            <person name="Lalanne C."/>
            <person name="Gautier V."/>
            <person name="Ament-Velasquez S.L."/>
            <person name="Kruys A."/>
            <person name="Hutchinson M.I."/>
            <person name="Powell A.J."/>
            <person name="Barry K."/>
            <person name="Miller A.N."/>
            <person name="Grigoriev I.V."/>
            <person name="Debuchy R."/>
            <person name="Gladieux P."/>
            <person name="Thoren M.H."/>
            <person name="Johannesson H."/>
        </authorList>
    </citation>
    <scope>NUCLEOTIDE SEQUENCE</scope>
    <source>
        <strain evidence="4">PSN4</strain>
    </source>
</reference>
<evidence type="ECO:0000313" key="4">
    <source>
        <dbReference type="EMBL" id="KAK1758728.1"/>
    </source>
</evidence>
<protein>
    <recommendedName>
        <fullName evidence="6">NAD(P)-binding protein</fullName>
    </recommendedName>
</protein>
<evidence type="ECO:0008006" key="6">
    <source>
        <dbReference type="Google" id="ProtNLM"/>
    </source>
</evidence>
<name>A0AAJ0FCV0_9PEZI</name>
<dbReference type="InterPro" id="IPR020904">
    <property type="entry name" value="Sc_DH/Rdtase_CS"/>
</dbReference>
<accession>A0AAJ0FCV0</accession>
<dbReference type="InterPro" id="IPR002347">
    <property type="entry name" value="SDR_fam"/>
</dbReference>
<evidence type="ECO:0000313" key="5">
    <source>
        <dbReference type="Proteomes" id="UP001239445"/>
    </source>
</evidence>
<dbReference type="Proteomes" id="UP001239445">
    <property type="component" value="Unassembled WGS sequence"/>
</dbReference>
<comment type="similarity">
    <text evidence="1">Belongs to the short-chain dehydrogenases/reductases (SDR) family.</text>
</comment>
<dbReference type="AlphaFoldDB" id="A0AAJ0FCV0"/>
<evidence type="ECO:0000256" key="1">
    <source>
        <dbReference type="ARBA" id="ARBA00006484"/>
    </source>
</evidence>
<dbReference type="PRINTS" id="PR00081">
    <property type="entry name" value="GDHRDH"/>
</dbReference>
<dbReference type="Pfam" id="PF00106">
    <property type="entry name" value="adh_short"/>
    <property type="match status" value="1"/>
</dbReference>
<keyword evidence="2" id="KW-0521">NADP</keyword>
<dbReference type="SUPFAM" id="SSF51735">
    <property type="entry name" value="NAD(P)-binding Rossmann-fold domains"/>
    <property type="match status" value="1"/>
</dbReference>
<dbReference type="PANTHER" id="PTHR43180">
    <property type="entry name" value="3-OXOACYL-(ACYL-CARRIER-PROTEIN) REDUCTASE (AFU_ORTHOLOGUE AFUA_6G11210)"/>
    <property type="match status" value="1"/>
</dbReference>
<gene>
    <name evidence="4" type="ORF">QBC47DRAFT_294927</name>
</gene>
<keyword evidence="5" id="KW-1185">Reference proteome</keyword>
<dbReference type="GO" id="GO:0016491">
    <property type="term" value="F:oxidoreductase activity"/>
    <property type="evidence" value="ECO:0007669"/>
    <property type="project" value="UniProtKB-KW"/>
</dbReference>
<dbReference type="EMBL" id="MU839829">
    <property type="protein sequence ID" value="KAK1758728.1"/>
    <property type="molecule type" value="Genomic_DNA"/>
</dbReference>
<dbReference type="PANTHER" id="PTHR43180:SF16">
    <property type="entry name" value="BACILYSIN BIOSYNTHESIS OXIDOREDUCTASE BACC"/>
    <property type="match status" value="1"/>
</dbReference>
<dbReference type="Gene3D" id="3.40.50.720">
    <property type="entry name" value="NAD(P)-binding Rossmann-like Domain"/>
    <property type="match status" value="1"/>
</dbReference>
<organism evidence="4 5">
    <name type="scientific">Echria macrotheca</name>
    <dbReference type="NCBI Taxonomy" id="438768"/>
    <lineage>
        <taxon>Eukaryota</taxon>
        <taxon>Fungi</taxon>
        <taxon>Dikarya</taxon>
        <taxon>Ascomycota</taxon>
        <taxon>Pezizomycotina</taxon>
        <taxon>Sordariomycetes</taxon>
        <taxon>Sordariomycetidae</taxon>
        <taxon>Sordariales</taxon>
        <taxon>Schizotheciaceae</taxon>
        <taxon>Echria</taxon>
    </lineage>
</organism>
<keyword evidence="3" id="KW-0560">Oxidoreductase</keyword>
<dbReference type="PROSITE" id="PS00061">
    <property type="entry name" value="ADH_SHORT"/>
    <property type="match status" value="1"/>
</dbReference>